<name>A0A382K5D9_9ZZZZ</name>
<protein>
    <submittedName>
        <fullName evidence="1">Uncharacterized protein</fullName>
    </submittedName>
</protein>
<evidence type="ECO:0000313" key="1">
    <source>
        <dbReference type="EMBL" id="SVC19035.1"/>
    </source>
</evidence>
<proteinExistence type="predicted"/>
<feature type="non-terminal residue" evidence="1">
    <location>
        <position position="47"/>
    </location>
</feature>
<accession>A0A382K5D9</accession>
<gene>
    <name evidence="1" type="ORF">METZ01_LOCUS271889</name>
</gene>
<reference evidence="1" key="1">
    <citation type="submission" date="2018-05" db="EMBL/GenBank/DDBJ databases">
        <authorList>
            <person name="Lanie J.A."/>
            <person name="Ng W.-L."/>
            <person name="Kazmierczak K.M."/>
            <person name="Andrzejewski T.M."/>
            <person name="Davidsen T.M."/>
            <person name="Wayne K.J."/>
            <person name="Tettelin H."/>
            <person name="Glass J.I."/>
            <person name="Rusch D."/>
            <person name="Podicherti R."/>
            <person name="Tsui H.-C.T."/>
            <person name="Winkler M.E."/>
        </authorList>
    </citation>
    <scope>NUCLEOTIDE SEQUENCE</scope>
</reference>
<dbReference type="EMBL" id="UINC01078193">
    <property type="protein sequence ID" value="SVC19035.1"/>
    <property type="molecule type" value="Genomic_DNA"/>
</dbReference>
<dbReference type="AlphaFoldDB" id="A0A382K5D9"/>
<organism evidence="1">
    <name type="scientific">marine metagenome</name>
    <dbReference type="NCBI Taxonomy" id="408172"/>
    <lineage>
        <taxon>unclassified sequences</taxon>
        <taxon>metagenomes</taxon>
        <taxon>ecological metagenomes</taxon>
    </lineage>
</organism>
<sequence>MALLIVGITVGTGWLVQRVELIYKGPYLAGACTFPGEQVFLAVPLGV</sequence>